<accession>A0A9D3VSM0</accession>
<dbReference type="Proteomes" id="UP000828251">
    <property type="component" value="Unassembled WGS sequence"/>
</dbReference>
<dbReference type="EMBL" id="JAIQCV010000005">
    <property type="protein sequence ID" value="KAH1095953.1"/>
    <property type="molecule type" value="Genomic_DNA"/>
</dbReference>
<feature type="non-terminal residue" evidence="1">
    <location>
        <position position="264"/>
    </location>
</feature>
<name>A0A9D3VSM0_9ROSI</name>
<reference evidence="1 2" key="1">
    <citation type="journal article" date="2021" name="Plant Biotechnol. J.">
        <title>Multi-omics assisted identification of the key and species-specific regulatory components of drought-tolerant mechanisms in Gossypium stocksii.</title>
        <authorList>
            <person name="Yu D."/>
            <person name="Ke L."/>
            <person name="Zhang D."/>
            <person name="Wu Y."/>
            <person name="Sun Y."/>
            <person name="Mei J."/>
            <person name="Sun J."/>
            <person name="Sun Y."/>
        </authorList>
    </citation>
    <scope>NUCLEOTIDE SEQUENCE [LARGE SCALE GENOMIC DNA]</scope>
    <source>
        <strain evidence="2">cv. E1</strain>
        <tissue evidence="1">Leaf</tissue>
    </source>
</reference>
<gene>
    <name evidence="1" type="ORF">J1N35_012874</name>
</gene>
<evidence type="ECO:0000313" key="1">
    <source>
        <dbReference type="EMBL" id="KAH1095953.1"/>
    </source>
</evidence>
<comment type="caution">
    <text evidence="1">The sequence shown here is derived from an EMBL/GenBank/DDBJ whole genome shotgun (WGS) entry which is preliminary data.</text>
</comment>
<protein>
    <submittedName>
        <fullName evidence="1">Uncharacterized protein</fullName>
    </submittedName>
</protein>
<organism evidence="1 2">
    <name type="scientific">Gossypium stocksii</name>
    <dbReference type="NCBI Taxonomy" id="47602"/>
    <lineage>
        <taxon>Eukaryota</taxon>
        <taxon>Viridiplantae</taxon>
        <taxon>Streptophyta</taxon>
        <taxon>Embryophyta</taxon>
        <taxon>Tracheophyta</taxon>
        <taxon>Spermatophyta</taxon>
        <taxon>Magnoliopsida</taxon>
        <taxon>eudicotyledons</taxon>
        <taxon>Gunneridae</taxon>
        <taxon>Pentapetalae</taxon>
        <taxon>rosids</taxon>
        <taxon>malvids</taxon>
        <taxon>Malvales</taxon>
        <taxon>Malvaceae</taxon>
        <taxon>Malvoideae</taxon>
        <taxon>Gossypium</taxon>
    </lineage>
</organism>
<sequence>MFDTVLDPNSKFTFIVQRNYCYVKDFSSYPYINSSDFDMAGQFIAKKALESRDGYHFQQSINKVYVDDDPYEELQIVKSCKNWCKEETNSGNKYKASNKMDVDKELVISSKSSELNSERNTNGVIEILSEDISVDTNQLYHAESSSSESDNETTLKEQGLWCEQDVKAYLLSRFTSKAHKRLDKWQKKCQRNELNGKMIGRDVEFKLMGNELAPLFMVPQDDETREEYYINDSVVNIFFELLKKRSNKFSNAYINHYSFNSHLA</sequence>
<evidence type="ECO:0000313" key="2">
    <source>
        <dbReference type="Proteomes" id="UP000828251"/>
    </source>
</evidence>
<dbReference type="AlphaFoldDB" id="A0A9D3VSM0"/>
<keyword evidence="2" id="KW-1185">Reference proteome</keyword>
<proteinExistence type="predicted"/>
<dbReference type="OrthoDB" id="996198at2759"/>